<keyword evidence="3" id="KW-0378">Hydrolase</keyword>
<feature type="domain" description="Sulfatase N-terminal" evidence="2">
    <location>
        <begin position="3"/>
        <end position="395"/>
    </location>
</feature>
<proteinExistence type="inferred from homology"/>
<organism evidence="3 4">
    <name type="scientific">SAR86 cluster bacterium</name>
    <dbReference type="NCBI Taxonomy" id="2030880"/>
    <lineage>
        <taxon>Bacteria</taxon>
        <taxon>Pseudomonadati</taxon>
        <taxon>Pseudomonadota</taxon>
        <taxon>Gammaproteobacteria</taxon>
        <taxon>SAR86 cluster</taxon>
    </lineage>
</organism>
<dbReference type="Proteomes" id="UP000754644">
    <property type="component" value="Unassembled WGS sequence"/>
</dbReference>
<dbReference type="InterPro" id="IPR050738">
    <property type="entry name" value="Sulfatase"/>
</dbReference>
<reference evidence="3" key="1">
    <citation type="submission" date="2020-05" db="EMBL/GenBank/DDBJ databases">
        <title>Sulfur intermediates as new biogeochemical hubs in an aquatic model microbial ecosystem.</title>
        <authorList>
            <person name="Vigneron A."/>
        </authorList>
    </citation>
    <scope>NUCLEOTIDE SEQUENCE</scope>
    <source>
        <strain evidence="3">Bin.250</strain>
    </source>
</reference>
<dbReference type="GO" id="GO:0004065">
    <property type="term" value="F:arylsulfatase activity"/>
    <property type="evidence" value="ECO:0007669"/>
    <property type="project" value="TreeGrafter"/>
</dbReference>
<accession>A0A973A8R1</accession>
<name>A0A973A8R1_9GAMM</name>
<comment type="similarity">
    <text evidence="1">Belongs to the sulfatase family.</text>
</comment>
<evidence type="ECO:0000313" key="3">
    <source>
        <dbReference type="EMBL" id="NQV64963.1"/>
    </source>
</evidence>
<evidence type="ECO:0000313" key="4">
    <source>
        <dbReference type="Proteomes" id="UP000754644"/>
    </source>
</evidence>
<dbReference type="PANTHER" id="PTHR42693">
    <property type="entry name" value="ARYLSULFATASE FAMILY MEMBER"/>
    <property type="match status" value="1"/>
</dbReference>
<dbReference type="InterPro" id="IPR017850">
    <property type="entry name" value="Alkaline_phosphatase_core_sf"/>
</dbReference>
<protein>
    <submittedName>
        <fullName evidence="3">Sulfatase-like hydrolase/transferase</fullName>
    </submittedName>
</protein>
<evidence type="ECO:0000256" key="1">
    <source>
        <dbReference type="ARBA" id="ARBA00008779"/>
    </source>
</evidence>
<evidence type="ECO:0000259" key="2">
    <source>
        <dbReference type="Pfam" id="PF00884"/>
    </source>
</evidence>
<comment type="caution">
    <text evidence="3">The sequence shown here is derived from an EMBL/GenBank/DDBJ whole genome shotgun (WGS) entry which is preliminary data.</text>
</comment>
<dbReference type="InterPro" id="IPR000917">
    <property type="entry name" value="Sulfatase_N"/>
</dbReference>
<dbReference type="SUPFAM" id="SSF53649">
    <property type="entry name" value="Alkaline phosphatase-like"/>
    <property type="match status" value="1"/>
</dbReference>
<dbReference type="EMBL" id="JABMOJ010000232">
    <property type="protein sequence ID" value="NQV64963.1"/>
    <property type="molecule type" value="Genomic_DNA"/>
</dbReference>
<sequence>MKRNILLITTDQMRFDALGCNGGLVAKTPVIDKLAREGINYQRAHNQNVVCMPARATIMTGQYVSTHGVWMNGVALPEETPTIAHWLQDHGYQTALLGKAHFEPWLGDPAIFFENRMANEHNTGPHRGFDHMELANHFFEGHSHYDRFMTQEHPDLKEKFYPMVTARGQNTIGAGDTQAIQVWPSDIPKALYHTDWVADRTLDWLGQRQDQDPWFCWMSFPDPHHPWDPPASETHRVNWRDVPLPSLYSEDKAEMQALLATKPKHWQGYYDGTIWSNLESPRDFIPRDMTPDQVREINAMNHIENELIDDACGRVIDWLKAKGWYDNTDIIFTTDHGEFQGDFGLLFKGPYHVDALMRLPMIWRPATHTDTPAASVTLPVGHLDLASTFCEIAGIESPPWVQGQVLPQDDAHAEAQHREDVITEWDSEHGEVSLHMKSIYNKAGWLCTVYEKSSLYAGTEGELYDMTADPEQRVNLWGDPQHKATRDELISDLYEKLPRPREPKLPRQAPV</sequence>
<dbReference type="Pfam" id="PF00884">
    <property type="entry name" value="Sulfatase"/>
    <property type="match status" value="1"/>
</dbReference>
<dbReference type="AlphaFoldDB" id="A0A973A8R1"/>
<dbReference type="PANTHER" id="PTHR42693:SF33">
    <property type="entry name" value="ARYLSULFATASE"/>
    <property type="match status" value="1"/>
</dbReference>
<gene>
    <name evidence="3" type="ORF">HQ497_06320</name>
</gene>
<dbReference type="Gene3D" id="3.40.720.10">
    <property type="entry name" value="Alkaline Phosphatase, subunit A"/>
    <property type="match status" value="1"/>
</dbReference>